<evidence type="ECO:0000313" key="10">
    <source>
        <dbReference type="Proteomes" id="UP000515121"/>
    </source>
</evidence>
<feature type="domain" description="NB-ARC" evidence="6">
    <location>
        <begin position="207"/>
        <end position="370"/>
    </location>
</feature>
<reference evidence="11" key="1">
    <citation type="submission" date="2025-08" db="UniProtKB">
        <authorList>
            <consortium name="RefSeq"/>
        </authorList>
    </citation>
    <scope>IDENTIFICATION</scope>
    <source>
        <tissue evidence="11">Fruit stalk</tissue>
    </source>
</reference>
<dbReference type="OrthoDB" id="985123at2759"/>
<evidence type="ECO:0000259" key="7">
    <source>
        <dbReference type="Pfam" id="PF18052"/>
    </source>
</evidence>
<dbReference type="FunFam" id="3.40.50.300:FF:001091">
    <property type="entry name" value="Probable disease resistance protein At1g61300"/>
    <property type="match status" value="1"/>
</dbReference>
<feature type="domain" description="Disease resistance protein winged helix" evidence="8">
    <location>
        <begin position="455"/>
        <end position="527"/>
    </location>
</feature>
<dbReference type="InterPro" id="IPR036388">
    <property type="entry name" value="WH-like_DNA-bd_sf"/>
</dbReference>
<dbReference type="Gene3D" id="1.10.10.10">
    <property type="entry name" value="Winged helix-like DNA-binding domain superfamily/Winged helix DNA-binding domain"/>
    <property type="match status" value="1"/>
</dbReference>
<dbReference type="AlphaFoldDB" id="A0A6P5WG84"/>
<keyword evidence="2" id="KW-0677">Repeat</keyword>
<organism evidence="10 11">
    <name type="scientific">Durio zibethinus</name>
    <name type="common">Durian</name>
    <dbReference type="NCBI Taxonomy" id="66656"/>
    <lineage>
        <taxon>Eukaryota</taxon>
        <taxon>Viridiplantae</taxon>
        <taxon>Streptophyta</taxon>
        <taxon>Embryophyta</taxon>
        <taxon>Tracheophyta</taxon>
        <taxon>Spermatophyta</taxon>
        <taxon>Magnoliopsida</taxon>
        <taxon>eudicotyledons</taxon>
        <taxon>Gunneridae</taxon>
        <taxon>Pentapetalae</taxon>
        <taxon>rosids</taxon>
        <taxon>malvids</taxon>
        <taxon>Malvales</taxon>
        <taxon>Malvaceae</taxon>
        <taxon>Helicteroideae</taxon>
        <taxon>Durio</taxon>
    </lineage>
</organism>
<dbReference type="InterPro" id="IPR056789">
    <property type="entry name" value="LRR_R13L1-DRL21"/>
</dbReference>
<dbReference type="InterPro" id="IPR027417">
    <property type="entry name" value="P-loop_NTPase"/>
</dbReference>
<evidence type="ECO:0000313" key="11">
    <source>
        <dbReference type="RefSeq" id="XP_022715080.1"/>
    </source>
</evidence>
<name>A0A6P5WG84_DURZI</name>
<evidence type="ECO:0000259" key="6">
    <source>
        <dbReference type="Pfam" id="PF00931"/>
    </source>
</evidence>
<dbReference type="GO" id="GO:0006952">
    <property type="term" value="P:defense response"/>
    <property type="evidence" value="ECO:0007669"/>
    <property type="project" value="UniProtKB-KW"/>
</dbReference>
<feature type="domain" description="R13L1/DRL21-like LRR repeat region" evidence="9">
    <location>
        <begin position="755"/>
        <end position="874"/>
    </location>
</feature>
<dbReference type="SUPFAM" id="SSF52058">
    <property type="entry name" value="L domain-like"/>
    <property type="match status" value="1"/>
</dbReference>
<feature type="domain" description="Disease resistance N-terminal" evidence="7">
    <location>
        <begin position="6"/>
        <end position="97"/>
    </location>
</feature>
<evidence type="ECO:0000256" key="1">
    <source>
        <dbReference type="ARBA" id="ARBA00022614"/>
    </source>
</evidence>
<keyword evidence="10" id="KW-1185">Reference proteome</keyword>
<dbReference type="Pfam" id="PF00931">
    <property type="entry name" value="NB-ARC"/>
    <property type="match status" value="1"/>
</dbReference>
<evidence type="ECO:0000256" key="3">
    <source>
        <dbReference type="ARBA" id="ARBA00022741"/>
    </source>
</evidence>
<dbReference type="Gene3D" id="1.10.8.430">
    <property type="entry name" value="Helical domain of apoptotic protease-activating factors"/>
    <property type="match status" value="1"/>
</dbReference>
<dbReference type="InterPro" id="IPR002182">
    <property type="entry name" value="NB-ARC"/>
</dbReference>
<keyword evidence="5" id="KW-0067">ATP-binding</keyword>
<dbReference type="Pfam" id="PF18052">
    <property type="entry name" value="Rx_N"/>
    <property type="match status" value="1"/>
</dbReference>
<dbReference type="CDD" id="cd14798">
    <property type="entry name" value="RX-CC_like"/>
    <property type="match status" value="1"/>
</dbReference>
<protein>
    <submittedName>
        <fullName evidence="11">Disease resistance protein RGA3</fullName>
    </submittedName>
</protein>
<evidence type="ECO:0000256" key="5">
    <source>
        <dbReference type="ARBA" id="ARBA00022840"/>
    </source>
</evidence>
<dbReference type="InterPro" id="IPR041118">
    <property type="entry name" value="Rx_N"/>
</dbReference>
<keyword evidence="1" id="KW-0433">Leucine-rich repeat</keyword>
<dbReference type="InterPro" id="IPR038005">
    <property type="entry name" value="RX-like_CC"/>
</dbReference>
<dbReference type="KEGG" id="dzi:111274591"/>
<dbReference type="SUPFAM" id="SSF52540">
    <property type="entry name" value="P-loop containing nucleoside triphosphate hydrolases"/>
    <property type="match status" value="1"/>
</dbReference>
<dbReference type="Proteomes" id="UP000515121">
    <property type="component" value="Unplaced"/>
</dbReference>
<dbReference type="InterPro" id="IPR042197">
    <property type="entry name" value="Apaf_helical"/>
</dbReference>
<keyword evidence="4" id="KW-0611">Plant defense</keyword>
<dbReference type="Gene3D" id="3.80.10.10">
    <property type="entry name" value="Ribonuclease Inhibitor"/>
    <property type="match status" value="1"/>
</dbReference>
<dbReference type="RefSeq" id="XP_022715080.1">
    <property type="nucleotide sequence ID" value="XM_022859345.1"/>
</dbReference>
<evidence type="ECO:0000259" key="8">
    <source>
        <dbReference type="Pfam" id="PF23559"/>
    </source>
</evidence>
<sequence length="1005" mass="114583">MVDALVSGVLDRLASIGCQVAENGVRLVVGVDEEVRKIGRTLQIIRAVLIDAEKRQVKEQAVKLWLDKLHNVAYDIEDVLDEWSTAILKSKTEEYESSSSSTSLVRPIQSSSISIPQLFRRRDNAVWLQRTSISIPRLVRRRDIAVKIQELNERLQAIAKEKDDYAFIVSLTGNNDLESERPKTTCFVDVSEIRGRDKDKCTLTSILLSENNTEVRGIPVISIVGMGGIGKTTLAQMVYNQSEVNAYFQKKIWVCVSNPFDEMRVAKAILESLTGVAWSLSELNSVLEKIHESITRKKFLLVLDDVWTEDERKWQSLKCCLNGGPQGSKILVTTRKENVATIMGCTKLFHLGKLSEEECWSLFSHIALSRRNDRERKILADIGKKISDKCKGLPLAAKTLGGLLRFKRSREQWQRILDSHMWELDEAENGLFSPLLLSYYDLPSSLRQCFSYCAIFPKDHKIEKDLLIKLWMAQGFLGDMEGNEMEIVGEEYFDNLAMRSFFQEFEKDEDDDSIVRCKMHDIVHEFAQLLRKNECFALSGNDIEEQRADCIRENARHLTLILDDDHVAIPNPLYNIKKLRSLLVDSSHCNLSTLNAALPKLFDQLTRLRMLDLSNNRCRLQSSIKELPMEIGKLIHLRYFSVEGNKGLEYLPDSLCDLCNLQTLNIRLCLGLRRLPSGIGGLVNLRHLQNAETYGCRSMASGFGRLTRLQTLEELVVGEAFSGLGVAFNLRDLGYLAHLRGNLKIIGLGDVIQQKVLMVRRLGNESLGNEAEEAGLRSKTGLRNLTLSFDSNSKNRRITDEAFLREAFLLEALQPPPYLESLTINRMNGPTVFPSWMTSLTMLKRVILWACFFWETLPPMWKLPFLEHLEIWEMKKVKKVGQEFMGADREEGQTSSSSLSSVNNNIAFPNLKHLKFQVMEEWEEWEYGNLPTIMPSLCSLKINSCLKLKLLPRVLLQKTTLQVLDIFDCPILRERCSRNGRGEDWPYISHIPTITIDGEDVRRDG</sequence>
<dbReference type="Pfam" id="PF23559">
    <property type="entry name" value="WHD_DRP"/>
    <property type="match status" value="1"/>
</dbReference>
<dbReference type="Pfam" id="PF25019">
    <property type="entry name" value="LRR_R13L1-DRL21"/>
    <property type="match status" value="1"/>
</dbReference>
<proteinExistence type="predicted"/>
<dbReference type="GO" id="GO:0051707">
    <property type="term" value="P:response to other organism"/>
    <property type="evidence" value="ECO:0007669"/>
    <property type="project" value="UniProtKB-ARBA"/>
</dbReference>
<dbReference type="GO" id="GO:0005524">
    <property type="term" value="F:ATP binding"/>
    <property type="evidence" value="ECO:0007669"/>
    <property type="project" value="UniProtKB-KW"/>
</dbReference>
<dbReference type="InterPro" id="IPR058922">
    <property type="entry name" value="WHD_DRP"/>
</dbReference>
<dbReference type="GO" id="GO:0043531">
    <property type="term" value="F:ADP binding"/>
    <property type="evidence" value="ECO:0007669"/>
    <property type="project" value="InterPro"/>
</dbReference>
<evidence type="ECO:0000259" key="9">
    <source>
        <dbReference type="Pfam" id="PF25019"/>
    </source>
</evidence>
<dbReference type="InterPro" id="IPR032675">
    <property type="entry name" value="LRR_dom_sf"/>
</dbReference>
<accession>A0A6P5WG84</accession>
<keyword evidence="3" id="KW-0547">Nucleotide-binding</keyword>
<evidence type="ECO:0000256" key="4">
    <source>
        <dbReference type="ARBA" id="ARBA00022821"/>
    </source>
</evidence>
<dbReference type="Gene3D" id="3.40.50.300">
    <property type="entry name" value="P-loop containing nucleotide triphosphate hydrolases"/>
    <property type="match status" value="1"/>
</dbReference>
<gene>
    <name evidence="11" type="primary">LOC111274591</name>
</gene>
<dbReference type="Gene3D" id="1.20.5.4130">
    <property type="match status" value="1"/>
</dbReference>
<dbReference type="GeneID" id="111274591"/>
<dbReference type="PANTHER" id="PTHR36766:SF45">
    <property type="entry name" value="NB-ARC DOMAIN-CONTAINING PROTEIN"/>
    <property type="match status" value="1"/>
</dbReference>
<evidence type="ECO:0000256" key="2">
    <source>
        <dbReference type="ARBA" id="ARBA00022737"/>
    </source>
</evidence>
<dbReference type="PANTHER" id="PTHR36766">
    <property type="entry name" value="PLANT BROAD-SPECTRUM MILDEW RESISTANCE PROTEIN RPW8"/>
    <property type="match status" value="1"/>
</dbReference>
<dbReference type="PRINTS" id="PR00364">
    <property type="entry name" value="DISEASERSIST"/>
</dbReference>
<dbReference type="FunFam" id="1.10.10.10:FF:000322">
    <property type="entry name" value="Probable disease resistance protein At1g63360"/>
    <property type="match status" value="1"/>
</dbReference>